<protein>
    <recommendedName>
        <fullName evidence="4">Protein kinase domain-containing protein</fullName>
    </recommendedName>
</protein>
<dbReference type="PANTHER" id="PTHR37171:SF1">
    <property type="entry name" value="SERINE_THREONINE-PROTEIN KINASE YRZF-RELATED"/>
    <property type="match status" value="1"/>
</dbReference>
<dbReference type="PANTHER" id="PTHR37171">
    <property type="entry name" value="SERINE/THREONINE-PROTEIN KINASE YRZF-RELATED"/>
    <property type="match status" value="1"/>
</dbReference>
<evidence type="ECO:0000313" key="2">
    <source>
        <dbReference type="EMBL" id="KAF2241858.1"/>
    </source>
</evidence>
<dbReference type="Proteomes" id="UP000800094">
    <property type="component" value="Unassembled WGS sequence"/>
</dbReference>
<reference evidence="2" key="1">
    <citation type="journal article" date="2020" name="Stud. Mycol.">
        <title>101 Dothideomycetes genomes: a test case for predicting lifestyles and emergence of pathogens.</title>
        <authorList>
            <person name="Haridas S."/>
            <person name="Albert R."/>
            <person name="Binder M."/>
            <person name="Bloem J."/>
            <person name="Labutti K."/>
            <person name="Salamov A."/>
            <person name="Andreopoulos B."/>
            <person name="Baker S."/>
            <person name="Barry K."/>
            <person name="Bills G."/>
            <person name="Bluhm B."/>
            <person name="Cannon C."/>
            <person name="Castanera R."/>
            <person name="Culley D."/>
            <person name="Daum C."/>
            <person name="Ezra D."/>
            <person name="Gonzalez J."/>
            <person name="Henrissat B."/>
            <person name="Kuo A."/>
            <person name="Liang C."/>
            <person name="Lipzen A."/>
            <person name="Lutzoni F."/>
            <person name="Magnuson J."/>
            <person name="Mondo S."/>
            <person name="Nolan M."/>
            <person name="Ohm R."/>
            <person name="Pangilinan J."/>
            <person name="Park H.-J."/>
            <person name="Ramirez L."/>
            <person name="Alfaro M."/>
            <person name="Sun H."/>
            <person name="Tritt A."/>
            <person name="Yoshinaga Y."/>
            <person name="Zwiers L.-H."/>
            <person name="Turgeon B."/>
            <person name="Goodwin S."/>
            <person name="Spatafora J."/>
            <person name="Crous P."/>
            <person name="Grigoriev I."/>
        </authorList>
    </citation>
    <scope>NUCLEOTIDE SEQUENCE</scope>
    <source>
        <strain evidence="2">CBS 122368</strain>
    </source>
</reference>
<evidence type="ECO:0000256" key="1">
    <source>
        <dbReference type="SAM" id="MobiDB-lite"/>
    </source>
</evidence>
<dbReference type="SUPFAM" id="SSF56112">
    <property type="entry name" value="Protein kinase-like (PK-like)"/>
    <property type="match status" value="1"/>
</dbReference>
<feature type="region of interest" description="Disordered" evidence="1">
    <location>
        <begin position="208"/>
        <end position="236"/>
    </location>
</feature>
<evidence type="ECO:0008006" key="4">
    <source>
        <dbReference type="Google" id="ProtNLM"/>
    </source>
</evidence>
<feature type="compositionally biased region" description="Basic residues" evidence="1">
    <location>
        <begin position="472"/>
        <end position="482"/>
    </location>
</feature>
<feature type="compositionally biased region" description="Basic and acidic residues" evidence="1">
    <location>
        <begin position="711"/>
        <end position="730"/>
    </location>
</feature>
<sequence length="762" mass="86052">MDSPSPDYKQLFLEEQRLWQEAKRARQEAERGLQEAERARQEAERARQEAERGLQEAKRARQEAERAIQKTTLPEFLDVCHVHLHSNLAVQTDPYLSTEGDPSNANDKVRPEEIRVWEDFPEQQEKMWQLLVDADFIQQRHFTSIHTLQELGPNILHRKLASELDLYLFERSTAEDPTSLILNRIYADPHLRRKYNLRGSVKFENHDNTLSPEAEVERGTEQMDISGQSRRRSPRLRERERAIDIVGESAGSGASPPAGKWKFARPRADQFCAYNMSGDATNSGSRTAIFVIEYKPPYKLTLNHIYEGLEDMKLEDVVISKDTDGSKELCRRLLAATITQAFSYMIMAGLEFGCVRTGEASIFLRAPEDPRTVYYFLSVPKNDVGESTGWDLEGDSDNRLHLTAVGQMLAFTLQALQTTPRSHSWRSDALSNLPKWNVIYNEVLEAIPVDEVDGSEYQPSPHSELIRASPIRLRHRPRRRSSSPKSTRAERKSQPSTSTSNRSVSGARQHCTHECLLGLLNGGALDQACPNTPEHGRGHHQIGHKKFLALLREQLSKTMDENFDPASRPGSRGVCFTVTLASHGYTFAAKCSPYWFAKDLEYEASVYQCLRPIQGRYIPVCLGHLELPQPYYSEIPTLTHALLLSYGGTPTSRHVNASNMERLLYQAEACLKAIHAHGVRHCDALCRNVLLDTSTGRVMVIDFERAKIERPRPGLGRDETVSPKLSDHPPSEGGQLRAELQDLVKAAGGNRHTAPDRRTGVL</sequence>
<dbReference type="EMBL" id="ML987210">
    <property type="protein sequence ID" value="KAF2241858.1"/>
    <property type="molecule type" value="Genomic_DNA"/>
</dbReference>
<dbReference type="CDD" id="cd06503">
    <property type="entry name" value="ATP-synt_Fo_b"/>
    <property type="match status" value="1"/>
</dbReference>
<evidence type="ECO:0000313" key="3">
    <source>
        <dbReference type="Proteomes" id="UP000800094"/>
    </source>
</evidence>
<dbReference type="GeneID" id="54583726"/>
<keyword evidence="3" id="KW-1185">Reference proteome</keyword>
<feature type="region of interest" description="Disordered" evidence="1">
    <location>
        <begin position="453"/>
        <end position="505"/>
    </location>
</feature>
<dbReference type="AlphaFoldDB" id="A0A6A6HVS5"/>
<dbReference type="InterPro" id="IPR011009">
    <property type="entry name" value="Kinase-like_dom_sf"/>
</dbReference>
<accession>A0A6A6HVS5</accession>
<feature type="compositionally biased region" description="Polar residues" evidence="1">
    <location>
        <begin position="494"/>
        <end position="505"/>
    </location>
</feature>
<proteinExistence type="predicted"/>
<organism evidence="2 3">
    <name type="scientific">Trematosphaeria pertusa</name>
    <dbReference type="NCBI Taxonomy" id="390896"/>
    <lineage>
        <taxon>Eukaryota</taxon>
        <taxon>Fungi</taxon>
        <taxon>Dikarya</taxon>
        <taxon>Ascomycota</taxon>
        <taxon>Pezizomycotina</taxon>
        <taxon>Dothideomycetes</taxon>
        <taxon>Pleosporomycetidae</taxon>
        <taxon>Pleosporales</taxon>
        <taxon>Massarineae</taxon>
        <taxon>Trematosphaeriaceae</taxon>
        <taxon>Trematosphaeria</taxon>
    </lineage>
</organism>
<dbReference type="OrthoDB" id="3944001at2759"/>
<gene>
    <name evidence="2" type="ORF">BU26DRAFT_524985</name>
</gene>
<dbReference type="InterPro" id="IPR052396">
    <property type="entry name" value="Meiotic_Drive_Suppr_Kinase"/>
</dbReference>
<feature type="region of interest" description="Disordered" evidence="1">
    <location>
        <begin position="711"/>
        <end position="735"/>
    </location>
</feature>
<dbReference type="Gene3D" id="1.10.510.10">
    <property type="entry name" value="Transferase(Phosphotransferase) domain 1"/>
    <property type="match status" value="1"/>
</dbReference>
<name>A0A6A6HVS5_9PLEO</name>
<feature type="region of interest" description="Disordered" evidence="1">
    <location>
        <begin position="23"/>
        <end position="66"/>
    </location>
</feature>
<dbReference type="RefSeq" id="XP_033676862.1">
    <property type="nucleotide sequence ID" value="XM_033830396.1"/>
</dbReference>